<sequence length="3868" mass="418865">MKAKKKRGVEPPPKVRAFINSVISTPLENIAIPLSSFTWDCEKGDFYHWVDLLNHFDTFFEKYVKSRNELLLDGDFCEDNGPFQKEGVLQILRVTRIILENCIAKYLYSSTEHLSTLLSSTDPEIVMAALQTLAVFVKKVQSNRPVRWHGDSALNARLFSLSQGWGGKEQGLGLLACATEIDCGEDACNLGSTLHFEFYGESKIQAGSENMKEAVASGLQVIHRKNIHMLPENDLQLLKQLVDEYKVPASLRFSLLTRIRFARAFPFLPIRREYISIRLLAFTVLLQSNPDHEDLAAFFVNEPEFVNELVTLLQCEDTVPEDIRILAILALAAQSQDRPRQSNVLNVISAGGHRGILPSLMQKAIGSLTGGTSGCSVAFVEALLSLVTVLVSSSSGCAALREAGLIPTLLPLLKDTDTHHLHLVTLAVHILEAFMDYSNPAGTLFRDLGGLDDTITRLKLEVSGVEHSSRQSQQELATSEKGKAVVVEDGEDQQMASVSQLETLIPYQQRLLLKALLRAIALGTYAPGNTARLHGSDESALPACLCTIFRHAKVFGGGVFSLAASVMSDLIHKEPTSYAALDEAGLPAAFLDSISNAVLPSSEAIGCIPNTLDAICVNDAGRKAVKDRNAMACFVKIFTSKIYLRALANDTPGSLASGLDELMRHQDSLREAGIDMCIEILRTIASIGGVLDAQAPAVQDMSVVNSPVPMDTDIEDRSVLLTPVEDLARLESSQQSFFEAISESSHTNMEAFLPECINNAVRLLETILQNSEICKIFIDKKGIEALLQLYTLSHLPVSFGGSSTAHNMSVTFRAFPPAHATALTRAVCGILRDHLKLTLDILMPVSDKKLSDIENGLQNKVLRSLSAVECFLSLSSVLVRSSAAMMAELSTEGADILNDIGKVHREVLWQISLIDHAKVESKKEGETGTSIASTSAGASVTATGTRENEDDTDSFPVVRYVNPVTIRNGLSSHWGVDAEFLPVIQAGEGLNRRTRRDHMATAEALTQIARLGRLARHAGSSQVELETSENQVHETLKRKSPETLNYEMMTRLVVAARGLYVALGKAMVVPSRRRDDIVPLTAAAKSVAGALVGVVGDNLSFDGHGSFADFDTSMSVKCRFLGKIVDDVVPILFDSRRRTCNTVIVNNLYAHGVIKKLLISFQATSQLLGTGSQSTGSPMDTESGKTEGEKIEDKVEPHAWLMETLQSYVKLLEQLVTSSLLLTPPSAAQLLVQPVEGGTVPLTKDPEVFVRAIQAQVLEVVLPVWNHPKFPQCPPPFIMSIASIITHVYTGTGDVKGLRNAAAGAGVRLGGPPPDESLISRIVEMGFSRSRAEEALRRVETNSVELAMEWLFSHPEEAPQDDEFARAVALSLSSSDGASNEADEAGKGKEILVEEGPQAPPVEEMLDTCMTLLQTTDAVAFALTDLLVTICNREKGLDRPRVISYLVQQLKCCKWREADSGFLSTICHIMALILSEDSTAREIGAQNGLAKAALDGLSHFDPSNLTAGVKVEVPKWVTALLLVLDHMLQSKPKINADTSSGTAGPSNSATVASDRQMGEAFDLQQEKYSSPLAAIIGKTTGYMTDDEQCRAMGIACNLLNKQLPATVVQAVLQLCARLTKVHSIALQFLEAGGLTALLALPRNCLFLGFDSVANAIIRHLLEDPQTLLQAMESEIRHTLTAASSRHSGRVSPRVFLTALAPVLSREPTIFMQAAARICQIDTIGGRMSVVLAKDKEKERDKDKEKDKLKLGSTPQNEGGPVTSLVVSTEAFGKTQDGSGKAAKGHKKVPHSFSQVIDQMLEVILHYPPLGKDEEYGLQSETSMEVDESAPKDRGKGKMHEKPRTETSGLPAATAKVTFILKLMSEVLLMYTSAVTVVLRRDSESGQGRGPSQGGLDVVGHGGLLYHVLHRLLPYPDEKVDKVDEDWREKLSDKAAYFLMAVCVRSGEGRRRVVQEVTRALNVAASSSSLKSFQPPSRKVRAFVDLVNSILSSHSSSSGAQAPGFSADMAKAMVDAGMVQALSQTLQVVDLDHPDAPKLVNAVLKALEVLTRAASSGEQVTGGQGTHHKRIATSERPVNVRGHPSASQQAADMYQHGLRGDSIQAELQAGDDGMQVTPSDANNRDEQMEHDMRSEGDVAGIHIETEGEAFMPEAAEDAAELEDATTEMAFRIDAAGGVGDDEDDEEGMDGDDAEDDGDDDEEEDEEDDDDIEGDEGVRLSPPDTDAEDHDNGLGDDFEEDMVEEEDEDDEWQEDQVIEVRWRDGLTGLNHVQVLDPAGGGSLVDFPGDPFPRINVDDVFGSFRRIGGGERRRMNNYRPFPDASVPRGGAFHHPLLTRPSQISGVGLAGVGSNSLWASAGNAARDAQALMGGGLDVTHFYMYDGPMLAEHVGDGVFSERGVGGPPPPLLDFSMDPVYLMGRRGGRSDTRLSSWTDDGQPQPGAHAAAVAQAIEEQFVAQLHSLLPSEELPATEAADVIGPTRTEEADGNQPDAVESMEGSEPESVAQVSGNEQQEAQEQDGLRSAANAEISGVGVAVEVPASILGHDGTGSSRPGTEVQIGESVTVTCHTDLDVQMQDERSEPAPQGTEVGSPDSGGSGATFGESLRSLEVEIGSADGHDEAERPVGSERVTAGDLPSSSAREIMRRQIAIHRRRLQGDADDDMDGGGPVGDMGDDETAGGTAGISVQQDTAVSTEEEIPVQGGQGSGASAGIDNTSGMTSIDPTFLEALPEDLRAEVLASQQTRPVRAADQPPPPTEIDPEFLAALPPDIQAEVIAQQRLQRALQAQHVEGQPVEMDSASILATFPAELREEVLLTSSEAVLAALPPALLAEAQLLRERVSHQFQARSLFGGAHRLASRRNNLTVAPGHMGMDRGAGGTSGFGAGRRPGLPFSGETRVKEAEGKPLVDTAALKAMLRLLRLAQPLGKGLLQRLLLNLCAHSETRATLVQLLLEMLRPEADGSIGSYSADGAPSQRLYGCQWNVVYARSQQSDGVPPLVSRHVLEILTYLARNQALVASSLLYMAPARSTFSSDSGLSAVTPVDSKQDKGKGKISESSALMDITETKPKSEIPLILLLKLLNQPLYTRSSAHLEQVMGLLEVVTSSAGAKADYRFRIMSPDSAPTALERSDPLSNIQPEELSSREGEGNLVSEPLVQSGPSQPVLAGKVEAGSAENQEPSTSGADQNADASSILLSLPQAELRNLCRLLAREGLSEMAYTRVAEVLKKLALAAPPHRDLFVVELADAARSLSGSAIQELQCLGDTETVVLTASSVAGAAILRVLQALSALTASSKDKEKESHGTVERDKEEGMVIVRELNLDLEPLWQELSSCVGKMEYRLGASPAFSALSDSAAAAATIGPEAVVPPLPLGTQKILPFVEAFFVLCEKLRSGPPPSMQQDPSIATACEIKIAASSSDVHLSADSETLLSKPPNSHLMKSDEKGITFVRFADKHRRLINAFVRQNPGLLEKSLNLITKVPRLIDFDNKRAHFRSKIRQQHERNHFTPLRISVRRAYVLEDSYNQLRIRTTDELKGRLTVQFQGEDGIDAGGLTREWFLLLSRVIFDKGALLFTTVGNESTFQPNPNSVYQTEHLSYFKFVGRVVAKALFDGQLLDAHFTRSFYKHILDSKITYHDMEAIDPDYFKNLKWLLEHDISDILDLTFSIDADEEKHILYEKTQVTDYELKTGGRNIRVTEENKHEYVDLVSEHRLSTAIRPQITAFLDGFHDLIGQEHIEIFNDKELELLINGLPDIPMEDLKSNTEYTGYTAASPVVQWFWEVVRAFNKEDLARLLQFITGTSKVPLGGFGALQGISGPQRFQIHKAYGAPERLPSAHTCFNQLDLPEYASKELLQERLLLAIHEGSEGFGFG</sequence>
<organism evidence="1 2">
    <name type="scientific">Diphasiastrum complanatum</name>
    <name type="common">Issler's clubmoss</name>
    <name type="synonym">Lycopodium complanatum</name>
    <dbReference type="NCBI Taxonomy" id="34168"/>
    <lineage>
        <taxon>Eukaryota</taxon>
        <taxon>Viridiplantae</taxon>
        <taxon>Streptophyta</taxon>
        <taxon>Embryophyta</taxon>
        <taxon>Tracheophyta</taxon>
        <taxon>Lycopodiopsida</taxon>
        <taxon>Lycopodiales</taxon>
        <taxon>Lycopodiaceae</taxon>
        <taxon>Lycopodioideae</taxon>
        <taxon>Diphasiastrum</taxon>
    </lineage>
</organism>
<proteinExistence type="predicted"/>
<gene>
    <name evidence="1" type="ORF">O6H91_05G127400</name>
</gene>
<keyword evidence="2" id="KW-1185">Reference proteome</keyword>
<protein>
    <submittedName>
        <fullName evidence="1">Uncharacterized protein</fullName>
    </submittedName>
</protein>
<name>A0ACC2DTJ1_DIPCM</name>
<evidence type="ECO:0000313" key="2">
    <source>
        <dbReference type="Proteomes" id="UP001162992"/>
    </source>
</evidence>
<comment type="caution">
    <text evidence="1">The sequence shown here is derived from an EMBL/GenBank/DDBJ whole genome shotgun (WGS) entry which is preliminary data.</text>
</comment>
<accession>A0ACC2DTJ1</accession>
<dbReference type="EMBL" id="CM055096">
    <property type="protein sequence ID" value="KAJ7557452.1"/>
    <property type="molecule type" value="Genomic_DNA"/>
</dbReference>
<reference evidence="2" key="1">
    <citation type="journal article" date="2024" name="Proc. Natl. Acad. Sci. U.S.A.">
        <title>Extraordinary preservation of gene collinearity over three hundred million years revealed in homosporous lycophytes.</title>
        <authorList>
            <person name="Li C."/>
            <person name="Wickell D."/>
            <person name="Kuo L.Y."/>
            <person name="Chen X."/>
            <person name="Nie B."/>
            <person name="Liao X."/>
            <person name="Peng D."/>
            <person name="Ji J."/>
            <person name="Jenkins J."/>
            <person name="Williams M."/>
            <person name="Shu S."/>
            <person name="Plott C."/>
            <person name="Barry K."/>
            <person name="Rajasekar S."/>
            <person name="Grimwood J."/>
            <person name="Han X."/>
            <person name="Sun S."/>
            <person name="Hou Z."/>
            <person name="He W."/>
            <person name="Dai G."/>
            <person name="Sun C."/>
            <person name="Schmutz J."/>
            <person name="Leebens-Mack J.H."/>
            <person name="Li F.W."/>
            <person name="Wang L."/>
        </authorList>
    </citation>
    <scope>NUCLEOTIDE SEQUENCE [LARGE SCALE GENOMIC DNA]</scope>
    <source>
        <strain evidence="2">cv. PW_Plant_1</strain>
    </source>
</reference>
<evidence type="ECO:0000313" key="1">
    <source>
        <dbReference type="EMBL" id="KAJ7557452.1"/>
    </source>
</evidence>
<dbReference type="Proteomes" id="UP001162992">
    <property type="component" value="Chromosome 5"/>
</dbReference>